<evidence type="ECO:0000313" key="2">
    <source>
        <dbReference type="EMBL" id="ACU61331.1"/>
    </source>
</evidence>
<sequence>MNTIIPQIFLGIMLTLAAGAVVLAIVAFIKGLGRHFSRYGK</sequence>
<keyword evidence="1" id="KW-0812">Transmembrane</keyword>
<reference evidence="3" key="1">
    <citation type="submission" date="2009-08" db="EMBL/GenBank/DDBJ databases">
        <title>The complete genome of Chitinophaga pinensis DSM 2588.</title>
        <authorList>
            <consortium name="US DOE Joint Genome Institute (JGI-PGF)"/>
            <person name="Lucas S."/>
            <person name="Copeland A."/>
            <person name="Lapidus A."/>
            <person name="Glavina del Rio T."/>
            <person name="Dalin E."/>
            <person name="Tice H."/>
            <person name="Bruce D."/>
            <person name="Goodwin L."/>
            <person name="Pitluck S."/>
            <person name="Kyrpides N."/>
            <person name="Mavromatis K."/>
            <person name="Ivanova N."/>
            <person name="Mikhailova N."/>
            <person name="Sims D."/>
            <person name="Meinche L."/>
            <person name="Brettin T."/>
            <person name="Detter J.C."/>
            <person name="Han C."/>
            <person name="Larimer F."/>
            <person name="Land M."/>
            <person name="Hauser L."/>
            <person name="Markowitz V."/>
            <person name="Cheng J.-F."/>
            <person name="Hugenholtz P."/>
            <person name="Woyke T."/>
            <person name="Wu D."/>
            <person name="Spring S."/>
            <person name="Klenk H.-P."/>
            <person name="Eisen J.A."/>
        </authorList>
    </citation>
    <scope>NUCLEOTIDE SEQUENCE [LARGE SCALE GENOMIC DNA]</scope>
    <source>
        <strain evidence="3">ATCC 43595 / DSM 2588 / LMG 13176 / NBRC 15968 / NCIMB 11800 / UQM 2034</strain>
    </source>
</reference>
<dbReference type="AlphaFoldDB" id="A0A979G5Y2"/>
<accession>A0A979G5Y2</accession>
<feature type="transmembrane region" description="Helical" evidence="1">
    <location>
        <begin position="6"/>
        <end position="29"/>
    </location>
</feature>
<gene>
    <name evidence="2" type="ordered locus">Cpin_3869</name>
</gene>
<dbReference type="KEGG" id="cpi:Cpin_3869"/>
<evidence type="ECO:0000256" key="1">
    <source>
        <dbReference type="SAM" id="Phobius"/>
    </source>
</evidence>
<reference evidence="2 3" key="2">
    <citation type="journal article" date="2010" name="Stand. Genomic Sci.">
        <title>Complete genome sequence of Chitinophaga pinensis type strain (UQM 2034).</title>
        <authorList>
            <person name="Glavina Del Rio T."/>
            <person name="Abt B."/>
            <person name="Spring S."/>
            <person name="Lapidus A."/>
            <person name="Nolan M."/>
            <person name="Tice H."/>
            <person name="Copeland A."/>
            <person name="Cheng J.F."/>
            <person name="Chen F."/>
            <person name="Bruce D."/>
            <person name="Goodwin L."/>
            <person name="Pitluck S."/>
            <person name="Ivanova N."/>
            <person name="Mavromatis K."/>
            <person name="Mikhailova N."/>
            <person name="Pati A."/>
            <person name="Chen A."/>
            <person name="Palaniappan K."/>
            <person name="Land M."/>
            <person name="Hauser L."/>
            <person name="Chang Y.J."/>
            <person name="Jeffries C.D."/>
            <person name="Chain P."/>
            <person name="Saunders E."/>
            <person name="Detter J.C."/>
            <person name="Brettin T."/>
            <person name="Rohde M."/>
            <person name="Goker M."/>
            <person name="Bristow J."/>
            <person name="Eisen J.A."/>
            <person name="Markowitz V."/>
            <person name="Hugenholtz P."/>
            <person name="Kyrpides N.C."/>
            <person name="Klenk H.P."/>
            <person name="Lucas S."/>
        </authorList>
    </citation>
    <scope>NUCLEOTIDE SEQUENCE [LARGE SCALE GENOMIC DNA]</scope>
    <source>
        <strain evidence="3">ATCC 43595 / DSM 2588 / LMG 13176 / NBRC 15968 / NCIMB 11800 / UQM 2034</strain>
    </source>
</reference>
<dbReference type="EMBL" id="CP001699">
    <property type="protein sequence ID" value="ACU61331.1"/>
    <property type="molecule type" value="Genomic_DNA"/>
</dbReference>
<organism evidence="2 3">
    <name type="scientific">Chitinophaga pinensis (strain ATCC 43595 / DSM 2588 / LMG 13176 / NBRC 15968 / NCIMB 11800 / UQM 2034)</name>
    <dbReference type="NCBI Taxonomy" id="485918"/>
    <lineage>
        <taxon>Bacteria</taxon>
        <taxon>Pseudomonadati</taxon>
        <taxon>Bacteroidota</taxon>
        <taxon>Chitinophagia</taxon>
        <taxon>Chitinophagales</taxon>
        <taxon>Chitinophagaceae</taxon>
        <taxon>Chitinophaga</taxon>
    </lineage>
</organism>
<protein>
    <submittedName>
        <fullName evidence="2">Uncharacterized protein</fullName>
    </submittedName>
</protein>
<name>A0A979G5Y2_CHIPD</name>
<keyword evidence="1" id="KW-1133">Transmembrane helix</keyword>
<evidence type="ECO:0000313" key="3">
    <source>
        <dbReference type="Proteomes" id="UP000002215"/>
    </source>
</evidence>
<proteinExistence type="predicted"/>
<keyword evidence="1" id="KW-0472">Membrane</keyword>
<dbReference type="Proteomes" id="UP000002215">
    <property type="component" value="Chromosome"/>
</dbReference>